<sequence>MKDVQKYVGLDVSKNAIAVSIADPGRSEPRFHGTIQNKPEEIRKLMKKLGNPENLLVCYEAGSTGYGIYRLLLSMDIECMVVAPSLIPKRSGDRVKTDKRDSIRLAQLLRAGELTSVWVPDEEHEALRDLVRARNDTREDLQCSRQRLVHFLLRHEMRPPKGVRNWSVKHREWLKRLTFKRAAQSIVFQEYLHTINEVEDRMKRIEVQIHEEALQSEHAPVIQALQTLRGVAEVTAVTLVAEIGQFSRFSNPRQLMSYAGLVPKEYSSGSSRWQGSITKTGNSQIRRSIVEVCWSYRHRPSLKGELLKRQEGQNKEAKRIAWNAQHRLHMKYHRISAKGKGGKIAVVAVARELLGFIWAIGCAIEDKQISELKVS</sequence>
<organism evidence="4 5">
    <name type="scientific">Neobacillus massiliamazoniensis</name>
    <dbReference type="NCBI Taxonomy" id="1499688"/>
    <lineage>
        <taxon>Bacteria</taxon>
        <taxon>Bacillati</taxon>
        <taxon>Bacillota</taxon>
        <taxon>Bacilli</taxon>
        <taxon>Bacillales</taxon>
        <taxon>Bacillaceae</taxon>
        <taxon>Neobacillus</taxon>
    </lineage>
</organism>
<evidence type="ECO:0000259" key="3">
    <source>
        <dbReference type="Pfam" id="PF02371"/>
    </source>
</evidence>
<feature type="coiled-coil region" evidence="1">
    <location>
        <begin position="188"/>
        <end position="215"/>
    </location>
</feature>
<dbReference type="PANTHER" id="PTHR33055">
    <property type="entry name" value="TRANSPOSASE FOR INSERTION SEQUENCE ELEMENT IS1111A"/>
    <property type="match status" value="1"/>
</dbReference>
<dbReference type="EMBL" id="CVRB01000001">
    <property type="protein sequence ID" value="CRK81153.1"/>
    <property type="molecule type" value="Genomic_DNA"/>
</dbReference>
<evidence type="ECO:0000313" key="4">
    <source>
        <dbReference type="EMBL" id="CRK81153.1"/>
    </source>
</evidence>
<reference evidence="5" key="1">
    <citation type="submission" date="2015-05" db="EMBL/GenBank/DDBJ databases">
        <authorList>
            <person name="Urmite Genomes"/>
        </authorList>
    </citation>
    <scope>NUCLEOTIDE SEQUENCE [LARGE SCALE GENOMIC DNA]</scope>
    <source>
        <strain evidence="5">LF1</strain>
    </source>
</reference>
<dbReference type="Proteomes" id="UP000199087">
    <property type="component" value="Unassembled WGS sequence"/>
</dbReference>
<dbReference type="Pfam" id="PF01548">
    <property type="entry name" value="DEDD_Tnp_IS110"/>
    <property type="match status" value="1"/>
</dbReference>
<dbReference type="InterPro" id="IPR002525">
    <property type="entry name" value="Transp_IS110-like_N"/>
</dbReference>
<protein>
    <submittedName>
        <fullName evidence="4">Transposase IS116/IS110/IS902 family protein</fullName>
    </submittedName>
</protein>
<dbReference type="GO" id="GO:0004803">
    <property type="term" value="F:transposase activity"/>
    <property type="evidence" value="ECO:0007669"/>
    <property type="project" value="InterPro"/>
</dbReference>
<keyword evidence="1" id="KW-0175">Coiled coil</keyword>
<evidence type="ECO:0000256" key="1">
    <source>
        <dbReference type="SAM" id="Coils"/>
    </source>
</evidence>
<feature type="domain" description="Transposase IS116/IS110/IS902 C-terminal" evidence="3">
    <location>
        <begin position="223"/>
        <end position="298"/>
    </location>
</feature>
<gene>
    <name evidence="4" type="ORF">BN000_01053</name>
</gene>
<dbReference type="GO" id="GO:0003677">
    <property type="term" value="F:DNA binding"/>
    <property type="evidence" value="ECO:0007669"/>
    <property type="project" value="InterPro"/>
</dbReference>
<dbReference type="InterPro" id="IPR003346">
    <property type="entry name" value="Transposase_20"/>
</dbReference>
<dbReference type="STRING" id="1499688.BN000_01053"/>
<feature type="domain" description="Transposase IS110-like N-terminal" evidence="2">
    <location>
        <begin position="8"/>
        <end position="152"/>
    </location>
</feature>
<dbReference type="PANTHER" id="PTHR33055:SF13">
    <property type="entry name" value="TRANSPOSASE"/>
    <property type="match status" value="1"/>
</dbReference>
<dbReference type="Pfam" id="PF02371">
    <property type="entry name" value="Transposase_20"/>
    <property type="match status" value="1"/>
</dbReference>
<proteinExistence type="predicted"/>
<keyword evidence="5" id="KW-1185">Reference proteome</keyword>
<dbReference type="OrthoDB" id="3191145at2"/>
<name>A0A0U1NSY0_9BACI</name>
<evidence type="ECO:0000259" key="2">
    <source>
        <dbReference type="Pfam" id="PF01548"/>
    </source>
</evidence>
<evidence type="ECO:0000313" key="5">
    <source>
        <dbReference type="Proteomes" id="UP000199087"/>
    </source>
</evidence>
<dbReference type="GO" id="GO:0006313">
    <property type="term" value="P:DNA transposition"/>
    <property type="evidence" value="ECO:0007669"/>
    <property type="project" value="InterPro"/>
</dbReference>
<dbReference type="NCBIfam" id="NF033542">
    <property type="entry name" value="transpos_IS110"/>
    <property type="match status" value="1"/>
</dbReference>
<dbReference type="AlphaFoldDB" id="A0A0U1NSY0"/>
<accession>A0A0U1NSY0</accession>
<dbReference type="RefSeq" id="WP_090631772.1">
    <property type="nucleotide sequence ID" value="NZ_CVRB01000001.1"/>
</dbReference>
<dbReference type="InterPro" id="IPR047650">
    <property type="entry name" value="Transpos_IS110"/>
</dbReference>